<dbReference type="SUPFAM" id="SSF109604">
    <property type="entry name" value="HD-domain/PDEase-like"/>
    <property type="match status" value="1"/>
</dbReference>
<reference evidence="10 11" key="1">
    <citation type="submission" date="2018-07" db="EMBL/GenBank/DDBJ databases">
        <title>Genomic Encyclopedia of Type Strains, Phase IV (KMG-IV): sequencing the most valuable type-strain genomes for metagenomic binning, comparative biology and taxonomic classification.</title>
        <authorList>
            <person name="Goeker M."/>
        </authorList>
    </citation>
    <scope>NUCLEOTIDE SEQUENCE [LARGE SCALE GENOMIC DNA]</scope>
    <source>
        <strain evidence="10 11">DSM 26407</strain>
    </source>
</reference>
<dbReference type="CDD" id="cd00130">
    <property type="entry name" value="PAS"/>
    <property type="match status" value="3"/>
</dbReference>
<dbReference type="PROSITE" id="PS50113">
    <property type="entry name" value="PAC"/>
    <property type="match status" value="2"/>
</dbReference>
<evidence type="ECO:0000313" key="10">
    <source>
        <dbReference type="EMBL" id="RCX30757.1"/>
    </source>
</evidence>
<dbReference type="GO" id="GO:0007165">
    <property type="term" value="P:signal transduction"/>
    <property type="evidence" value="ECO:0007669"/>
    <property type="project" value="UniProtKB-ARBA"/>
</dbReference>
<dbReference type="Proteomes" id="UP000252707">
    <property type="component" value="Unassembled WGS sequence"/>
</dbReference>
<dbReference type="InterPro" id="IPR042240">
    <property type="entry name" value="CHASE_sf"/>
</dbReference>
<dbReference type="InterPro" id="IPR029016">
    <property type="entry name" value="GAF-like_dom_sf"/>
</dbReference>
<dbReference type="NCBIfam" id="TIGR00229">
    <property type="entry name" value="sensory_box"/>
    <property type="match status" value="3"/>
</dbReference>
<evidence type="ECO:0000259" key="7">
    <source>
        <dbReference type="PROSITE" id="PS50113"/>
    </source>
</evidence>
<dbReference type="NCBIfam" id="TIGR00277">
    <property type="entry name" value="HDIG"/>
    <property type="match status" value="1"/>
</dbReference>
<dbReference type="SMART" id="SM00471">
    <property type="entry name" value="HDc"/>
    <property type="match status" value="1"/>
</dbReference>
<evidence type="ECO:0000256" key="4">
    <source>
        <dbReference type="ARBA" id="ARBA00023136"/>
    </source>
</evidence>
<dbReference type="OrthoDB" id="9802066at2"/>
<dbReference type="GO" id="GO:0016740">
    <property type="term" value="F:transferase activity"/>
    <property type="evidence" value="ECO:0007669"/>
    <property type="project" value="UniProtKB-KW"/>
</dbReference>
<accession>A0A369CDS6</accession>
<dbReference type="InterPro" id="IPR001610">
    <property type="entry name" value="PAC"/>
</dbReference>
<evidence type="ECO:0000259" key="8">
    <source>
        <dbReference type="PROSITE" id="PS50839"/>
    </source>
</evidence>
<dbReference type="PANTHER" id="PTHR43155:SF2">
    <property type="entry name" value="CYCLIC DI-GMP PHOSPHODIESTERASE PA4108"/>
    <property type="match status" value="1"/>
</dbReference>
<organism evidence="10 11">
    <name type="scientific">Thioalbus denitrificans</name>
    <dbReference type="NCBI Taxonomy" id="547122"/>
    <lineage>
        <taxon>Bacteria</taxon>
        <taxon>Pseudomonadati</taxon>
        <taxon>Pseudomonadota</taxon>
        <taxon>Gammaproteobacteria</taxon>
        <taxon>Chromatiales</taxon>
        <taxon>Ectothiorhodospiraceae</taxon>
        <taxon>Thioalbus</taxon>
    </lineage>
</organism>
<dbReference type="CDD" id="cd00077">
    <property type="entry name" value="HDc"/>
    <property type="match status" value="1"/>
</dbReference>
<evidence type="ECO:0000256" key="3">
    <source>
        <dbReference type="ARBA" id="ARBA00022989"/>
    </source>
</evidence>
<dbReference type="PROSITE" id="PS50112">
    <property type="entry name" value="PAS"/>
    <property type="match status" value="3"/>
</dbReference>
<dbReference type="SUPFAM" id="SSF55781">
    <property type="entry name" value="GAF domain-like"/>
    <property type="match status" value="1"/>
</dbReference>
<keyword evidence="10" id="KW-0808">Transferase</keyword>
<dbReference type="Gene3D" id="3.30.450.20">
    <property type="entry name" value="PAS domain"/>
    <property type="match status" value="3"/>
</dbReference>
<feature type="domain" description="HD-GYP" evidence="9">
    <location>
        <begin position="1032"/>
        <end position="1227"/>
    </location>
</feature>
<dbReference type="Gene3D" id="3.30.450.350">
    <property type="entry name" value="CHASE domain"/>
    <property type="match status" value="1"/>
</dbReference>
<sequence>MAGTPNRIAADGKAGRAALRQRLPVLLLALLGTLLTLGAYLQAHRQMAHLESAELERRAAEYATEIQHTLDMNLEILEGVGALFDASREVSRTEFEAYGRYALAHHGELQALEWAPRVPAAYRANYETAARAEGLEKFRIVERAPDGGLQPAGDRSEYFPVFYRFPDADAESPYGLDLGSDPRQRPVIEQARERGGTVAAVPRHAVGTARDGRLLIVLPVYRTSRSGQELDGPLTSTPPYGFLVAIIRIREMIDAALRLFPADELNLRLDDSGHGNEMPASLYVNGTDYLPGADDLRFDIELPGSSWVLSIAPGPAFGAGHYHQWPLLLLVFGLVFTFSFTAYLDTMRRRSATLGAMNRALAESRDRIEQAHREWVEAFDAVPDPIFVHDSEGRLVRANRAYAEAAGLPFKEMLGRPYWEVFPRGDGPFPGCSLHDEYSEEPYEMTLAGRHYAARSFRLHNGEIRPRSGIHILQDITARRSAQQEMLEAHRRAQRYLDVVNVMILALDPEGHITLINRRGCEILGYPEEELIGCDWVEQCIPEPQREEVRALFQQHLDSMPVEHAEGPVLTRDGQVRFISWHNTLLHDQAGRPIGTLSSGQDVTGQRAAEAALRTSEERLSLMLEGTEDGLWDWDLVNDSVYFSPRWKAIIGYAVAEIGNSADEWQRRIHPKDRETTLAEVERVLQGDAERIDLEFRMRHRDGHDVWIQSRGRVFRDSTGRPVRMVGAHTDITARREFQIREHALLEALRERVKEIDCLYQVTRLATDTEQPLEQVLQRIADTLPGGWQYPDKAAARVRLGESNLTSRDYRPTEWTLRAPIPLPDPPDGEVELCYLEPLPEADHGPFLDEEMALIESVGVQLGQLIAQRRHAESLHRLNRTLRTLSQSNTALVRAGSEVELNQSLCDVMARQGGYPLVWVAHRGDRPAAGMQIRAVAGTLSTWEELLSCAGAINTGASADLALSTGNGDSSCVVLPLLEAGHVFGVLGVCAAPQQEFTTEEVALLEELANDLAFGIRSHRTSDERDRAREALGKVLFQTIEAISRTVEIRDPYTAGHQRRVALLAEAIARELGWSEDRIEGLRLGAIIHDIGKIYVPAEILNRPGRLTPQEFGIIQQHPQVGHDIVRGISFPWPVAEMILQHHERLDGSGYPNGLAGDAIVEEARILAVADVVEAISAHRPYRPALGPEKALAEIRSGRGGRYDADIVDTCVRLFEEARFQWPDETGPGSY</sequence>
<dbReference type="SMART" id="SM00086">
    <property type="entry name" value="PAC"/>
    <property type="match status" value="2"/>
</dbReference>
<keyword evidence="4 5" id="KW-0472">Membrane</keyword>
<dbReference type="GO" id="GO:0016020">
    <property type="term" value="C:membrane"/>
    <property type="evidence" value="ECO:0007669"/>
    <property type="project" value="UniProtKB-SubCell"/>
</dbReference>
<dbReference type="Pfam" id="PF08448">
    <property type="entry name" value="PAS_4"/>
    <property type="match status" value="2"/>
</dbReference>
<feature type="domain" description="PAC" evidence="7">
    <location>
        <begin position="563"/>
        <end position="615"/>
    </location>
</feature>
<dbReference type="Pfam" id="PF03924">
    <property type="entry name" value="CHASE"/>
    <property type="match status" value="1"/>
</dbReference>
<proteinExistence type="predicted"/>
<dbReference type="SMART" id="SM01079">
    <property type="entry name" value="CHASE"/>
    <property type="match status" value="1"/>
</dbReference>
<keyword evidence="2 5" id="KW-0812">Transmembrane</keyword>
<dbReference type="InterPro" id="IPR003018">
    <property type="entry name" value="GAF"/>
</dbReference>
<evidence type="ECO:0000259" key="9">
    <source>
        <dbReference type="PROSITE" id="PS51832"/>
    </source>
</evidence>
<dbReference type="InterPro" id="IPR006675">
    <property type="entry name" value="HDIG_dom"/>
</dbReference>
<dbReference type="InterPro" id="IPR013656">
    <property type="entry name" value="PAS_4"/>
</dbReference>
<name>A0A369CDS6_9GAMM</name>
<dbReference type="Gene3D" id="1.10.3210.10">
    <property type="entry name" value="Hypothetical protein af1432"/>
    <property type="match status" value="1"/>
</dbReference>
<dbReference type="InterPro" id="IPR000014">
    <property type="entry name" value="PAS"/>
</dbReference>
<dbReference type="SMART" id="SM00091">
    <property type="entry name" value="PAS"/>
    <property type="match status" value="3"/>
</dbReference>
<dbReference type="InterPro" id="IPR000700">
    <property type="entry name" value="PAS-assoc_C"/>
</dbReference>
<feature type="domain" description="CHASE" evidence="8">
    <location>
        <begin position="86"/>
        <end position="310"/>
    </location>
</feature>
<dbReference type="AlphaFoldDB" id="A0A369CDS6"/>
<evidence type="ECO:0000256" key="1">
    <source>
        <dbReference type="ARBA" id="ARBA00004370"/>
    </source>
</evidence>
<feature type="domain" description="PAS" evidence="6">
    <location>
        <begin position="489"/>
        <end position="560"/>
    </location>
</feature>
<comment type="subcellular location">
    <subcellularLocation>
        <location evidence="1">Membrane</location>
    </subcellularLocation>
</comment>
<dbReference type="Pfam" id="PF08447">
    <property type="entry name" value="PAS_3"/>
    <property type="match status" value="1"/>
</dbReference>
<evidence type="ECO:0000256" key="2">
    <source>
        <dbReference type="ARBA" id="ARBA00022692"/>
    </source>
</evidence>
<keyword evidence="3 5" id="KW-1133">Transmembrane helix</keyword>
<evidence type="ECO:0000259" key="6">
    <source>
        <dbReference type="PROSITE" id="PS50112"/>
    </source>
</evidence>
<dbReference type="PROSITE" id="PS51832">
    <property type="entry name" value="HD_GYP"/>
    <property type="match status" value="1"/>
</dbReference>
<dbReference type="GO" id="GO:0008081">
    <property type="term" value="F:phosphoric diester hydrolase activity"/>
    <property type="evidence" value="ECO:0007669"/>
    <property type="project" value="UniProtKB-ARBA"/>
</dbReference>
<evidence type="ECO:0000256" key="5">
    <source>
        <dbReference type="SAM" id="Phobius"/>
    </source>
</evidence>
<dbReference type="EMBL" id="QPJY01000004">
    <property type="protein sequence ID" value="RCX30757.1"/>
    <property type="molecule type" value="Genomic_DNA"/>
</dbReference>
<evidence type="ECO:0000313" key="11">
    <source>
        <dbReference type="Proteomes" id="UP000252707"/>
    </source>
</evidence>
<gene>
    <name evidence="10" type="ORF">DFQ59_104193</name>
</gene>
<dbReference type="InterPro" id="IPR013655">
    <property type="entry name" value="PAS_fold_3"/>
</dbReference>
<dbReference type="Pfam" id="PF13185">
    <property type="entry name" value="GAF_2"/>
    <property type="match status" value="1"/>
</dbReference>
<feature type="domain" description="PAS" evidence="6">
    <location>
        <begin position="371"/>
        <end position="416"/>
    </location>
</feature>
<feature type="domain" description="PAS" evidence="6">
    <location>
        <begin position="616"/>
        <end position="688"/>
    </location>
</feature>
<dbReference type="InterPro" id="IPR006189">
    <property type="entry name" value="CHASE_dom"/>
</dbReference>
<dbReference type="PANTHER" id="PTHR43155">
    <property type="entry name" value="CYCLIC DI-GMP PHOSPHODIESTERASE PA4108-RELATED"/>
    <property type="match status" value="1"/>
</dbReference>
<dbReference type="Gene3D" id="3.30.450.40">
    <property type="match status" value="1"/>
</dbReference>
<dbReference type="InterPro" id="IPR037522">
    <property type="entry name" value="HD_GYP_dom"/>
</dbReference>
<dbReference type="RefSeq" id="WP_114279734.1">
    <property type="nucleotide sequence ID" value="NZ_QPJY01000004.1"/>
</dbReference>
<keyword evidence="11" id="KW-1185">Reference proteome</keyword>
<dbReference type="SUPFAM" id="SSF55785">
    <property type="entry name" value="PYP-like sensor domain (PAS domain)"/>
    <property type="match status" value="3"/>
</dbReference>
<dbReference type="Pfam" id="PF13487">
    <property type="entry name" value="HD_5"/>
    <property type="match status" value="1"/>
</dbReference>
<protein>
    <submittedName>
        <fullName evidence="10">PAS domain S-box-containing protein/putative nucleotidyltransferase with HDIG domain</fullName>
    </submittedName>
</protein>
<dbReference type="InterPro" id="IPR003607">
    <property type="entry name" value="HD/PDEase_dom"/>
</dbReference>
<feature type="transmembrane region" description="Helical" evidence="5">
    <location>
        <begin position="23"/>
        <end position="41"/>
    </location>
</feature>
<comment type="caution">
    <text evidence="10">The sequence shown here is derived from an EMBL/GenBank/DDBJ whole genome shotgun (WGS) entry which is preliminary data.</text>
</comment>
<dbReference type="InterPro" id="IPR035965">
    <property type="entry name" value="PAS-like_dom_sf"/>
</dbReference>
<feature type="domain" description="PAC" evidence="7">
    <location>
        <begin position="692"/>
        <end position="744"/>
    </location>
</feature>
<dbReference type="PROSITE" id="PS50839">
    <property type="entry name" value="CHASE"/>
    <property type="match status" value="1"/>
</dbReference>